<gene>
    <name evidence="1" type="ORF">BE17_35600</name>
</gene>
<evidence type="ECO:0000313" key="1">
    <source>
        <dbReference type="EMBL" id="KYF88438.1"/>
    </source>
</evidence>
<protein>
    <submittedName>
        <fullName evidence="1">Uncharacterized protein</fullName>
    </submittedName>
</protein>
<dbReference type="EMBL" id="JEMB01001343">
    <property type="protein sequence ID" value="KYF88438.1"/>
    <property type="molecule type" value="Genomic_DNA"/>
</dbReference>
<comment type="caution">
    <text evidence="1">The sequence shown here is derived from an EMBL/GenBank/DDBJ whole genome shotgun (WGS) entry which is preliminary data.</text>
</comment>
<reference evidence="1 2" key="1">
    <citation type="submission" date="2014-02" db="EMBL/GenBank/DDBJ databases">
        <title>The small core and large imbalanced accessory genome model reveals a collaborative survival strategy of Sorangium cellulosum strains in nature.</title>
        <authorList>
            <person name="Han K."/>
            <person name="Peng R."/>
            <person name="Blom J."/>
            <person name="Li Y.-Z."/>
        </authorList>
    </citation>
    <scope>NUCLEOTIDE SEQUENCE [LARGE SCALE GENOMIC DNA]</scope>
    <source>
        <strain evidence="1 2">So0011-07</strain>
    </source>
</reference>
<sequence>MPPDRTYSRIDCDDEPANSTLFVEIWPAGSGCGDPPANVDGVLVLGLLRWDGQPGTFTLGVETPHGMAQAGMGFELDPITGTLTIEPYVGTPSAIAWDLSVGAGRTDLSVCGHFDDFPCR</sequence>
<accession>A0A150S8H1</accession>
<proteinExistence type="predicted"/>
<name>A0A150S8H1_SORCE</name>
<dbReference type="Proteomes" id="UP000075635">
    <property type="component" value="Unassembled WGS sequence"/>
</dbReference>
<organism evidence="1 2">
    <name type="scientific">Sorangium cellulosum</name>
    <name type="common">Polyangium cellulosum</name>
    <dbReference type="NCBI Taxonomy" id="56"/>
    <lineage>
        <taxon>Bacteria</taxon>
        <taxon>Pseudomonadati</taxon>
        <taxon>Myxococcota</taxon>
        <taxon>Polyangia</taxon>
        <taxon>Polyangiales</taxon>
        <taxon>Polyangiaceae</taxon>
        <taxon>Sorangium</taxon>
    </lineage>
</organism>
<dbReference type="AlphaFoldDB" id="A0A150S8H1"/>
<evidence type="ECO:0000313" key="2">
    <source>
        <dbReference type="Proteomes" id="UP000075635"/>
    </source>
</evidence>